<sequence length="223" mass="24292">MAGRSTSTVIASRSRCTLRCMPSSVLLACLLLLRARFKVSSGAFHSVQQTCVEHQQGGEKEQSNGRLSPKGAPSLRGVFQGPGITKRAQKLRAGKKHLKRIQPTTSPHSRGRDMKRTPSSTSESSSSGEASESESGRETPARASSPEACISLQGPECGGKGSRWHNARRRDARMNGADLWAGIKRIFHWDDVANQFDVVKVNSTSAEQYETHADNRLFSGLGW</sequence>
<feature type="region of interest" description="Disordered" evidence="1">
    <location>
        <begin position="55"/>
        <end position="163"/>
    </location>
</feature>
<keyword evidence="4" id="KW-1185">Reference proteome</keyword>
<evidence type="ECO:0000256" key="2">
    <source>
        <dbReference type="SAM" id="SignalP"/>
    </source>
</evidence>
<organism evidence="3 4">
    <name type="scientific">Phellinidium pouzarii</name>
    <dbReference type="NCBI Taxonomy" id="167371"/>
    <lineage>
        <taxon>Eukaryota</taxon>
        <taxon>Fungi</taxon>
        <taxon>Dikarya</taxon>
        <taxon>Basidiomycota</taxon>
        <taxon>Agaricomycotina</taxon>
        <taxon>Agaricomycetes</taxon>
        <taxon>Hymenochaetales</taxon>
        <taxon>Hymenochaetaceae</taxon>
        <taxon>Phellinidium</taxon>
    </lineage>
</organism>
<evidence type="ECO:0000256" key="1">
    <source>
        <dbReference type="SAM" id="MobiDB-lite"/>
    </source>
</evidence>
<proteinExistence type="predicted"/>
<name>A0A4S4KP57_9AGAM</name>
<protein>
    <submittedName>
        <fullName evidence="3">Uncharacterized protein</fullName>
    </submittedName>
</protein>
<comment type="caution">
    <text evidence="3">The sequence shown here is derived from an EMBL/GenBank/DDBJ whole genome shotgun (WGS) entry which is preliminary data.</text>
</comment>
<gene>
    <name evidence="3" type="ORF">EW145_g7093</name>
</gene>
<feature type="signal peptide" evidence="2">
    <location>
        <begin position="1"/>
        <end position="42"/>
    </location>
</feature>
<feature type="compositionally biased region" description="Basic residues" evidence="1">
    <location>
        <begin position="87"/>
        <end position="100"/>
    </location>
</feature>
<feature type="chain" id="PRO_5020742559" evidence="2">
    <location>
        <begin position="43"/>
        <end position="223"/>
    </location>
</feature>
<reference evidence="3 4" key="1">
    <citation type="submission" date="2019-02" db="EMBL/GenBank/DDBJ databases">
        <title>Genome sequencing of the rare red list fungi Phellinidium pouzarii.</title>
        <authorList>
            <person name="Buettner E."/>
            <person name="Kellner H."/>
        </authorList>
    </citation>
    <scope>NUCLEOTIDE SEQUENCE [LARGE SCALE GENOMIC DNA]</scope>
    <source>
        <strain evidence="3 4">DSM 108285</strain>
    </source>
</reference>
<dbReference type="EMBL" id="SGPK01000638">
    <property type="protein sequence ID" value="THH00362.1"/>
    <property type="molecule type" value="Genomic_DNA"/>
</dbReference>
<keyword evidence="2" id="KW-0732">Signal</keyword>
<feature type="compositionally biased region" description="Low complexity" evidence="1">
    <location>
        <begin position="119"/>
        <end position="130"/>
    </location>
</feature>
<dbReference type="Proteomes" id="UP000308199">
    <property type="component" value="Unassembled WGS sequence"/>
</dbReference>
<evidence type="ECO:0000313" key="4">
    <source>
        <dbReference type="Proteomes" id="UP000308199"/>
    </source>
</evidence>
<accession>A0A4S4KP57</accession>
<evidence type="ECO:0000313" key="3">
    <source>
        <dbReference type="EMBL" id="THH00362.1"/>
    </source>
</evidence>
<dbReference type="OrthoDB" id="9972196at2759"/>
<dbReference type="AlphaFoldDB" id="A0A4S4KP57"/>